<dbReference type="Pfam" id="PF18074">
    <property type="entry name" value="PriA_C"/>
    <property type="match status" value="1"/>
</dbReference>
<dbReference type="Pfam" id="PF00270">
    <property type="entry name" value="DEAD"/>
    <property type="match status" value="1"/>
</dbReference>
<dbReference type="InterPro" id="IPR040498">
    <property type="entry name" value="PriA_CRR"/>
</dbReference>
<dbReference type="GO" id="GO:0003677">
    <property type="term" value="F:DNA binding"/>
    <property type="evidence" value="ECO:0007669"/>
    <property type="project" value="UniProtKB-UniRule"/>
</dbReference>
<feature type="binding site" evidence="12">
    <location>
        <position position="440"/>
    </location>
    <ligand>
        <name>Zn(2+)</name>
        <dbReference type="ChEBI" id="CHEBI:29105"/>
        <label>1</label>
    </ligand>
</feature>
<evidence type="ECO:0000256" key="7">
    <source>
        <dbReference type="ARBA" id="ARBA00022833"/>
    </source>
</evidence>
<name>A0A174CBB6_9CLOT</name>
<dbReference type="InterPro" id="IPR001650">
    <property type="entry name" value="Helicase_C-like"/>
</dbReference>
<dbReference type="GO" id="GO:0008270">
    <property type="term" value="F:zinc ion binding"/>
    <property type="evidence" value="ECO:0007669"/>
    <property type="project" value="UniProtKB-UniRule"/>
</dbReference>
<dbReference type="GO" id="GO:0043138">
    <property type="term" value="F:3'-5' DNA helicase activity"/>
    <property type="evidence" value="ECO:0007669"/>
    <property type="project" value="UniProtKB-EC"/>
</dbReference>
<dbReference type="PANTHER" id="PTHR30580:SF0">
    <property type="entry name" value="PRIMOSOMAL PROTEIN N"/>
    <property type="match status" value="1"/>
</dbReference>
<accession>A0A174CBB6</accession>
<gene>
    <name evidence="12 15" type="primary">priA</name>
    <name evidence="15" type="ORF">ERS852470_01412</name>
</gene>
<keyword evidence="5 12" id="KW-0378">Hydrolase</keyword>
<evidence type="ECO:0000256" key="5">
    <source>
        <dbReference type="ARBA" id="ARBA00022801"/>
    </source>
</evidence>
<evidence type="ECO:0000256" key="11">
    <source>
        <dbReference type="ARBA" id="ARBA00048988"/>
    </source>
</evidence>
<dbReference type="PROSITE" id="PS51194">
    <property type="entry name" value="HELICASE_CTER"/>
    <property type="match status" value="1"/>
</dbReference>
<dbReference type="InterPro" id="IPR041236">
    <property type="entry name" value="PriA_C"/>
</dbReference>
<dbReference type="SUPFAM" id="SSF52540">
    <property type="entry name" value="P-loop containing nucleoside triphosphate hydrolases"/>
    <property type="match status" value="1"/>
</dbReference>
<feature type="domain" description="Helicase C-terminal" evidence="14">
    <location>
        <begin position="474"/>
        <end position="628"/>
    </location>
</feature>
<dbReference type="GO" id="GO:0016887">
    <property type="term" value="F:ATP hydrolysis activity"/>
    <property type="evidence" value="ECO:0007669"/>
    <property type="project" value="RHEA"/>
</dbReference>
<dbReference type="RefSeq" id="WP_055276111.1">
    <property type="nucleotide sequence ID" value="NZ_CYZV01000013.1"/>
</dbReference>
<dbReference type="EC" id="5.6.2.4" evidence="12"/>
<keyword evidence="4 12" id="KW-0547">Nucleotide-binding</keyword>
<dbReference type="HAMAP" id="MF_00983">
    <property type="entry name" value="PriA"/>
    <property type="match status" value="1"/>
</dbReference>
<dbReference type="PROSITE" id="PS51192">
    <property type="entry name" value="HELICASE_ATP_BIND_1"/>
    <property type="match status" value="1"/>
</dbReference>
<evidence type="ECO:0000256" key="2">
    <source>
        <dbReference type="ARBA" id="ARBA00022705"/>
    </source>
</evidence>
<keyword evidence="10 12" id="KW-0413">Isomerase</keyword>
<dbReference type="GO" id="GO:0006269">
    <property type="term" value="P:DNA replication, synthesis of primer"/>
    <property type="evidence" value="ECO:0007669"/>
    <property type="project" value="UniProtKB-KW"/>
</dbReference>
<dbReference type="AlphaFoldDB" id="A0A174CBB6"/>
<dbReference type="SMART" id="SM00487">
    <property type="entry name" value="DEXDc"/>
    <property type="match status" value="1"/>
</dbReference>
<dbReference type="GO" id="GO:0005524">
    <property type="term" value="F:ATP binding"/>
    <property type="evidence" value="ECO:0007669"/>
    <property type="project" value="UniProtKB-UniRule"/>
</dbReference>
<comment type="function">
    <text evidence="12">Initiates the restart of stalled replication forks, which reloads the replicative helicase on sites other than the origin of replication. Recognizes and binds to abandoned replication forks and remodels them to uncover a helicase loading site. Promotes assembly of the primosome at these replication forks.</text>
</comment>
<dbReference type="InterPro" id="IPR005259">
    <property type="entry name" value="PriA"/>
</dbReference>
<keyword evidence="6 12" id="KW-0347">Helicase</keyword>
<dbReference type="OrthoDB" id="9759544at2"/>
<dbReference type="Pfam" id="PF17764">
    <property type="entry name" value="PriA_3primeBD"/>
    <property type="match status" value="1"/>
</dbReference>
<feature type="binding site" evidence="12">
    <location>
        <position position="466"/>
    </location>
    <ligand>
        <name>Zn(2+)</name>
        <dbReference type="ChEBI" id="CHEBI:29105"/>
        <label>2</label>
    </ligand>
</feature>
<feature type="binding site" evidence="12">
    <location>
        <position position="482"/>
    </location>
    <ligand>
        <name>Zn(2+)</name>
        <dbReference type="ChEBI" id="CHEBI:29105"/>
        <label>1</label>
    </ligand>
</feature>
<dbReference type="NCBIfam" id="TIGR00595">
    <property type="entry name" value="priA"/>
    <property type="match status" value="1"/>
</dbReference>
<dbReference type="GO" id="GO:0006270">
    <property type="term" value="P:DNA replication initiation"/>
    <property type="evidence" value="ECO:0007669"/>
    <property type="project" value="TreeGrafter"/>
</dbReference>
<dbReference type="GO" id="GO:0006310">
    <property type="term" value="P:DNA recombination"/>
    <property type="evidence" value="ECO:0007669"/>
    <property type="project" value="InterPro"/>
</dbReference>
<dbReference type="EMBL" id="CYZV01000013">
    <property type="protein sequence ID" value="CUO09018.1"/>
    <property type="molecule type" value="Genomic_DNA"/>
</dbReference>
<feature type="binding site" evidence="12">
    <location>
        <position position="452"/>
    </location>
    <ligand>
        <name>Zn(2+)</name>
        <dbReference type="ChEBI" id="CHEBI:29105"/>
        <label>2</label>
    </ligand>
</feature>
<evidence type="ECO:0000313" key="16">
    <source>
        <dbReference type="Proteomes" id="UP000095558"/>
    </source>
</evidence>
<dbReference type="SMART" id="SM00490">
    <property type="entry name" value="HELICc"/>
    <property type="match status" value="1"/>
</dbReference>
<feature type="binding site" evidence="12">
    <location>
        <position position="479"/>
    </location>
    <ligand>
        <name>Zn(2+)</name>
        <dbReference type="ChEBI" id="CHEBI:29105"/>
        <label>1</label>
    </ligand>
</feature>
<comment type="cofactor">
    <cofactor evidence="12">
        <name>Zn(2+)</name>
        <dbReference type="ChEBI" id="CHEBI:29105"/>
    </cofactor>
    <text evidence="12">Binds 2 zinc ions per subunit.</text>
</comment>
<dbReference type="InterPro" id="IPR042115">
    <property type="entry name" value="PriA_3primeBD_sf"/>
</dbReference>
<dbReference type="PANTHER" id="PTHR30580">
    <property type="entry name" value="PRIMOSOMAL PROTEIN N"/>
    <property type="match status" value="1"/>
</dbReference>
<comment type="similarity">
    <text evidence="12">Belongs to the helicase family. PriA subfamily.</text>
</comment>
<protein>
    <recommendedName>
        <fullName evidence="12">Replication restart protein PriA</fullName>
    </recommendedName>
    <alternativeName>
        <fullName evidence="12">ATP-dependent DNA helicase PriA</fullName>
        <ecNumber evidence="12">5.6.2.4</ecNumber>
    </alternativeName>
    <alternativeName>
        <fullName evidence="12">DNA 3'-5' helicase PriA</fullName>
    </alternativeName>
</protein>
<comment type="subunit">
    <text evidence="12">Component of the replication restart primosome.</text>
</comment>
<dbReference type="GO" id="GO:1990077">
    <property type="term" value="C:primosome complex"/>
    <property type="evidence" value="ECO:0007669"/>
    <property type="project" value="UniProtKB-UniRule"/>
</dbReference>
<dbReference type="InterPro" id="IPR011545">
    <property type="entry name" value="DEAD/DEAH_box_helicase_dom"/>
</dbReference>
<dbReference type="InterPro" id="IPR041222">
    <property type="entry name" value="PriA_3primeBD"/>
</dbReference>
<dbReference type="NCBIfam" id="NF004066">
    <property type="entry name" value="PRK05580.1-3"/>
    <property type="match status" value="1"/>
</dbReference>
<evidence type="ECO:0000256" key="8">
    <source>
        <dbReference type="ARBA" id="ARBA00022840"/>
    </source>
</evidence>
<evidence type="ECO:0000256" key="12">
    <source>
        <dbReference type="HAMAP-Rule" id="MF_00983"/>
    </source>
</evidence>
<evidence type="ECO:0000256" key="4">
    <source>
        <dbReference type="ARBA" id="ARBA00022741"/>
    </source>
</evidence>
<dbReference type="FunFam" id="3.40.50.300:FF:000489">
    <property type="entry name" value="Primosome assembly protein PriA"/>
    <property type="match status" value="1"/>
</dbReference>
<feature type="binding site" evidence="12">
    <location>
        <position position="443"/>
    </location>
    <ligand>
        <name>Zn(2+)</name>
        <dbReference type="ChEBI" id="CHEBI:29105"/>
        <label>1</label>
    </ligand>
</feature>
<evidence type="ECO:0000256" key="1">
    <source>
        <dbReference type="ARBA" id="ARBA00022515"/>
    </source>
</evidence>
<dbReference type="Proteomes" id="UP000095558">
    <property type="component" value="Unassembled WGS sequence"/>
</dbReference>
<dbReference type="Pfam" id="PF00271">
    <property type="entry name" value="Helicase_C"/>
    <property type="match status" value="1"/>
</dbReference>
<sequence>MNLYAEIIVNSEALEIDRPFTYKVPEEFKSDIKVGQIVKVPFGKGNKTSEGFVLTVKNEEEVDIKFRTKNISTILVKEPVIDADNIKLIDFLREKTLCKYIDAFRLLIPVGIMKGAKNKSKKVIVLKSEDLSSIQKPDGYKDIIEFLKNNSGKYTKSELINHYSISQYKLNKLIEKDILAVEEETVFRYNNRKYNDDNAKQLTIEQQKVINQYNSSSSNLFLLKGVTGSGKTEVYMRLVEKALLENKSSIILVPEIALTPQMIERFKGRFGVNVALFHSKLSDGERFDEWFRVKEGKAKVIVGARSAIFLPAQNLGLIIIDEEHENTYKSEQNPKYQTKEIAEFISELKNCKVILGSATPTIETYYRALIGEIELLELNSRVDGKAMPPMNTVDMRNELRSGNKSLFSRELFNAIEDRLQKREQVILFLNRRGFSTFVSCRSCGYVFKCEECDISMTYHKNGLLVCHYCGKTQREPKECPKCKSKYVKFFGAGTQRVEEEVKKYFKNARVIRMDVDTTRDKNSYERIYNSFKNGEADILIGTQMISKGLDFKNVTLVGILAADMSINIPDYRAAERTFQIITQVAGRAGRGDKQGEVIIQTYTPDHYSLQYAIKYDYEGFYDKEFTIRAMMKYPPFGKLLLINGTAKKEDLLKNFMHKISNVIKPLVEKEFDVELLGPIPCMISKVKDNYRWQIVIKGEFNSDFAKKIKELLYDENKNVYNDIRISIDINPNNLF</sequence>
<organism evidence="15 16">
    <name type="scientific">Clostridium disporicum</name>
    <dbReference type="NCBI Taxonomy" id="84024"/>
    <lineage>
        <taxon>Bacteria</taxon>
        <taxon>Bacillati</taxon>
        <taxon>Bacillota</taxon>
        <taxon>Clostridia</taxon>
        <taxon>Eubacteriales</taxon>
        <taxon>Clostridiaceae</taxon>
        <taxon>Clostridium</taxon>
    </lineage>
</organism>
<dbReference type="InterPro" id="IPR014001">
    <property type="entry name" value="Helicase_ATP-bd"/>
</dbReference>
<evidence type="ECO:0000256" key="9">
    <source>
        <dbReference type="ARBA" id="ARBA00023125"/>
    </source>
</evidence>
<dbReference type="Pfam" id="PF18319">
    <property type="entry name" value="Zn_ribbon_PriA"/>
    <property type="match status" value="1"/>
</dbReference>
<evidence type="ECO:0000256" key="6">
    <source>
        <dbReference type="ARBA" id="ARBA00022806"/>
    </source>
</evidence>
<evidence type="ECO:0000259" key="13">
    <source>
        <dbReference type="PROSITE" id="PS51192"/>
    </source>
</evidence>
<dbReference type="InterPro" id="IPR027417">
    <property type="entry name" value="P-loop_NTPase"/>
</dbReference>
<feature type="binding site" evidence="12">
    <location>
        <position position="449"/>
    </location>
    <ligand>
        <name>Zn(2+)</name>
        <dbReference type="ChEBI" id="CHEBI:29105"/>
        <label>2</label>
    </ligand>
</feature>
<keyword evidence="9 12" id="KW-0238">DNA-binding</keyword>
<dbReference type="Gene3D" id="3.40.1440.60">
    <property type="entry name" value="PriA, 3(prime) DNA-binding domain"/>
    <property type="match status" value="1"/>
</dbReference>
<feature type="domain" description="Helicase ATP-binding" evidence="13">
    <location>
        <begin position="212"/>
        <end position="378"/>
    </location>
</feature>
<evidence type="ECO:0000313" key="15">
    <source>
        <dbReference type="EMBL" id="CUO09018.1"/>
    </source>
</evidence>
<dbReference type="CDD" id="cd17929">
    <property type="entry name" value="DEXHc_priA"/>
    <property type="match status" value="1"/>
</dbReference>
<keyword evidence="7 12" id="KW-0862">Zinc</keyword>
<keyword evidence="2 12" id="KW-0235">DNA replication</keyword>
<dbReference type="GO" id="GO:0006302">
    <property type="term" value="P:double-strand break repair"/>
    <property type="evidence" value="ECO:0007669"/>
    <property type="project" value="InterPro"/>
</dbReference>
<comment type="catalytic activity">
    <reaction evidence="11 12">
        <text>ATP + H2O = ADP + phosphate + H(+)</text>
        <dbReference type="Rhea" id="RHEA:13065"/>
        <dbReference type="ChEBI" id="CHEBI:15377"/>
        <dbReference type="ChEBI" id="CHEBI:15378"/>
        <dbReference type="ChEBI" id="CHEBI:30616"/>
        <dbReference type="ChEBI" id="CHEBI:43474"/>
        <dbReference type="ChEBI" id="CHEBI:456216"/>
        <dbReference type="EC" id="5.6.2.4"/>
    </reaction>
</comment>
<keyword evidence="1 12" id="KW-0639">Primosome</keyword>
<proteinExistence type="inferred from homology"/>
<dbReference type="CDD" id="cd18804">
    <property type="entry name" value="SF2_C_priA"/>
    <property type="match status" value="1"/>
</dbReference>
<keyword evidence="8 12" id="KW-0067">ATP-binding</keyword>
<reference evidence="15 16" key="1">
    <citation type="submission" date="2015-09" db="EMBL/GenBank/DDBJ databases">
        <authorList>
            <consortium name="Pathogen Informatics"/>
        </authorList>
    </citation>
    <scope>NUCLEOTIDE SEQUENCE [LARGE SCALE GENOMIC DNA]</scope>
    <source>
        <strain evidence="15 16">2789STDY5834855</strain>
    </source>
</reference>
<evidence type="ECO:0000259" key="14">
    <source>
        <dbReference type="PROSITE" id="PS51194"/>
    </source>
</evidence>
<keyword evidence="3 12" id="KW-0479">Metal-binding</keyword>
<evidence type="ECO:0000256" key="10">
    <source>
        <dbReference type="ARBA" id="ARBA00023235"/>
    </source>
</evidence>
<comment type="catalytic activity">
    <reaction evidence="12">
        <text>Couples ATP hydrolysis with the unwinding of duplex DNA by translocating in the 3'-5' direction.</text>
        <dbReference type="EC" id="5.6.2.4"/>
    </reaction>
</comment>
<dbReference type="Gene3D" id="3.40.50.300">
    <property type="entry name" value="P-loop containing nucleotide triphosphate hydrolases"/>
    <property type="match status" value="2"/>
</dbReference>
<evidence type="ECO:0000256" key="3">
    <source>
        <dbReference type="ARBA" id="ARBA00022723"/>
    </source>
</evidence>
<feature type="binding site" evidence="12">
    <location>
        <position position="469"/>
    </location>
    <ligand>
        <name>Zn(2+)</name>
        <dbReference type="ChEBI" id="CHEBI:29105"/>
        <label>2</label>
    </ligand>
</feature>